<dbReference type="Proteomes" id="UP001163798">
    <property type="component" value="Unassembled WGS sequence"/>
</dbReference>
<proteinExistence type="predicted"/>
<evidence type="ECO:0000313" key="2">
    <source>
        <dbReference type="Proteomes" id="UP001163798"/>
    </source>
</evidence>
<protein>
    <submittedName>
        <fullName evidence="1">Uncharacterized protein</fullName>
    </submittedName>
</protein>
<feature type="non-terminal residue" evidence="1">
    <location>
        <position position="344"/>
    </location>
</feature>
<accession>A0AA38NIM2</accession>
<evidence type="ECO:0000313" key="1">
    <source>
        <dbReference type="EMBL" id="KAJ3780003.1"/>
    </source>
</evidence>
<name>A0AA38NIM2_9AGAR</name>
<dbReference type="AlphaFoldDB" id="A0AA38NIM2"/>
<comment type="caution">
    <text evidence="1">The sequence shown here is derived from an EMBL/GenBank/DDBJ whole genome shotgun (WGS) entry which is preliminary data.</text>
</comment>
<reference evidence="1" key="1">
    <citation type="submission" date="2022-08" db="EMBL/GenBank/DDBJ databases">
        <authorList>
            <consortium name="DOE Joint Genome Institute"/>
            <person name="Min B."/>
            <person name="Riley R."/>
            <person name="Sierra-Patev S."/>
            <person name="Naranjo-Ortiz M."/>
            <person name="Looney B."/>
            <person name="Konkel Z."/>
            <person name="Slot J.C."/>
            <person name="Sakamoto Y."/>
            <person name="Steenwyk J.L."/>
            <person name="Rokas A."/>
            <person name="Carro J."/>
            <person name="Camarero S."/>
            <person name="Ferreira P."/>
            <person name="Molpeceres G."/>
            <person name="Ruiz-Duenas F.J."/>
            <person name="Serrano A."/>
            <person name="Henrissat B."/>
            <person name="Drula E."/>
            <person name="Hughes K.W."/>
            <person name="Mata J.L."/>
            <person name="Ishikawa N.K."/>
            <person name="Vargas-Isla R."/>
            <person name="Ushijima S."/>
            <person name="Smith C.A."/>
            <person name="Ahrendt S."/>
            <person name="Andreopoulos W."/>
            <person name="He G."/>
            <person name="Labutti K."/>
            <person name="Lipzen A."/>
            <person name="Ng V."/>
            <person name="Sandor L."/>
            <person name="Barry K."/>
            <person name="Martinez A.T."/>
            <person name="Xiao Y."/>
            <person name="Gibbons J.G."/>
            <person name="Terashima K."/>
            <person name="Hibbett D.S."/>
            <person name="Grigoriev I.V."/>
        </authorList>
    </citation>
    <scope>NUCLEOTIDE SEQUENCE</scope>
    <source>
        <strain evidence="1">TFB10291</strain>
    </source>
</reference>
<dbReference type="EMBL" id="MU793992">
    <property type="protein sequence ID" value="KAJ3780003.1"/>
    <property type="molecule type" value="Genomic_DNA"/>
</dbReference>
<keyword evidence="2" id="KW-1185">Reference proteome</keyword>
<gene>
    <name evidence="1" type="ORF">GGU10DRAFT_337540</name>
</gene>
<sequence>ITLALLLWEQGGHVDFMLTSDFCKMLQRPGDMPVEWERMKNYEFVFFGGSSDPSNELTKVQHRNLQVLVKNSIQIWPHPLSVKVVLQKSVIHGALSGTIREAGGFAEMIFQVTSLDMGIQLLHKGYVIKRDCSFESRHVFLPKRAPYMSNAGEDATARARGYEDLFRQAWNLNVSGYKFFAIKYNPSLLMLGEVRTFITFGQVIELIHTIPEDPVLKRDEMLHERCHGSLNDVTKMTKPERGRYLDFSQQRRRQELWHLRDLALDNTGTNQLIEFALKVYHKLIDVEESINKTNQFYHGIAGHKVCVRLDIGVIWDCLFMIDKDARAGVPYGVIDGILRGSLAQ</sequence>
<organism evidence="1 2">
    <name type="scientific">Lentinula aff. detonsa</name>
    <dbReference type="NCBI Taxonomy" id="2804958"/>
    <lineage>
        <taxon>Eukaryota</taxon>
        <taxon>Fungi</taxon>
        <taxon>Dikarya</taxon>
        <taxon>Basidiomycota</taxon>
        <taxon>Agaricomycotina</taxon>
        <taxon>Agaricomycetes</taxon>
        <taxon>Agaricomycetidae</taxon>
        <taxon>Agaricales</taxon>
        <taxon>Marasmiineae</taxon>
        <taxon>Omphalotaceae</taxon>
        <taxon>Lentinula</taxon>
    </lineage>
</organism>